<accession>A0A5M4BBS4</accession>
<dbReference type="Pfam" id="PF00534">
    <property type="entry name" value="Glycos_transf_1"/>
    <property type="match status" value="1"/>
</dbReference>
<keyword evidence="4" id="KW-1185">Reference proteome</keyword>
<dbReference type="InterPro" id="IPR026419">
    <property type="entry name" value="Glyco_rSAM_CFB"/>
</dbReference>
<organism evidence="3 4">
    <name type="scientific">Capnocytophaga felis</name>
    <dbReference type="NCBI Taxonomy" id="2267611"/>
    <lineage>
        <taxon>Bacteria</taxon>
        <taxon>Pseudomonadati</taxon>
        <taxon>Bacteroidota</taxon>
        <taxon>Flavobacteriia</taxon>
        <taxon>Flavobacteriales</taxon>
        <taxon>Flavobacteriaceae</taxon>
        <taxon>Capnocytophaga</taxon>
    </lineage>
</organism>
<dbReference type="NCBIfam" id="TIGR04157">
    <property type="entry name" value="glyco_rSAM_CFB"/>
    <property type="match status" value="1"/>
</dbReference>
<feature type="domain" description="Glycosyltransferase subfamily 4-like N-terminal" evidence="2">
    <location>
        <begin position="18"/>
        <end position="202"/>
    </location>
</feature>
<gene>
    <name evidence="3" type="ORF">RCZ01_23310</name>
</gene>
<name>A0A5M4BBS4_9FLAO</name>
<protein>
    <submittedName>
        <fullName evidence="3">Glycosyl transferase</fullName>
    </submittedName>
</protein>
<dbReference type="CDD" id="cd03801">
    <property type="entry name" value="GT4_PimA-like"/>
    <property type="match status" value="1"/>
</dbReference>
<dbReference type="EMBL" id="BLBC01000018">
    <property type="protein sequence ID" value="GET47029.1"/>
    <property type="molecule type" value="Genomic_DNA"/>
</dbReference>
<dbReference type="PANTHER" id="PTHR45947:SF3">
    <property type="entry name" value="SULFOQUINOVOSYL TRANSFERASE SQD2"/>
    <property type="match status" value="1"/>
</dbReference>
<dbReference type="OrthoDB" id="9790710at2"/>
<keyword evidence="3" id="KW-0808">Transferase</keyword>
<dbReference type="InterPro" id="IPR050194">
    <property type="entry name" value="Glycosyltransferase_grp1"/>
</dbReference>
<dbReference type="Proteomes" id="UP000398217">
    <property type="component" value="Unassembled WGS sequence"/>
</dbReference>
<dbReference type="RefSeq" id="WP_155285645.1">
    <property type="nucleotide sequence ID" value="NZ_BLBC01000018.1"/>
</dbReference>
<dbReference type="Gene3D" id="3.40.50.2000">
    <property type="entry name" value="Glycogen Phosphorylase B"/>
    <property type="match status" value="2"/>
</dbReference>
<dbReference type="InterPro" id="IPR001296">
    <property type="entry name" value="Glyco_trans_1"/>
</dbReference>
<evidence type="ECO:0000259" key="2">
    <source>
        <dbReference type="Pfam" id="PF13439"/>
    </source>
</evidence>
<dbReference type="InterPro" id="IPR028098">
    <property type="entry name" value="Glyco_trans_4-like_N"/>
</dbReference>
<evidence type="ECO:0000313" key="4">
    <source>
        <dbReference type="Proteomes" id="UP000398217"/>
    </source>
</evidence>
<sequence>MKKNIYIFNEKGIAAMYGVGTFIKDLRGCFTDSMYNLTLINFNTNTNEVRLSCDDSTNIIDIPEPKFSLQKKHNTYYKNLVFLLRQLIPHHKEKNIFFFNYQCDGQMISSLRKYYPRTQMIFIIHFLDWSLQIFGNTKAFKTIISKKKLCTEKEKKVFQMYKEELDVLNNADKVICLSQYTKQLLSEQYKINPKKIHLIYNGLLDKEDVVHQNTRKQLKRSLHFEEEEKIILYVGRLDSHKGGVELIRAFKILLDTNPNCRLVIIGSGDDSMYFEQIKGIWAKVIFTGKLDNDTVSKFYQIADVGVLPSFSEQCSYVAIEMMMHGLPIIGTDSTGLSEMIIDGINGYKVKLRESNNLVLLDTSKLSKLIKKVIETPELRKKLSEGARRHFLLHYTFDLMKKQYRDIVRE</sequence>
<dbReference type="SUPFAM" id="SSF53756">
    <property type="entry name" value="UDP-Glycosyltransferase/glycogen phosphorylase"/>
    <property type="match status" value="1"/>
</dbReference>
<feature type="domain" description="Glycosyl transferase family 1" evidence="1">
    <location>
        <begin position="215"/>
        <end position="388"/>
    </location>
</feature>
<dbReference type="GO" id="GO:0016757">
    <property type="term" value="F:glycosyltransferase activity"/>
    <property type="evidence" value="ECO:0007669"/>
    <property type="project" value="InterPro"/>
</dbReference>
<dbReference type="Pfam" id="PF13439">
    <property type="entry name" value="Glyco_transf_4"/>
    <property type="match status" value="1"/>
</dbReference>
<reference evidence="4" key="1">
    <citation type="journal article" date="2020" name="Int. J. Syst. Evol. Microbiol.">
        <title>Capnocytophaga felis sp. nov. isolated from the feline oral cavity.</title>
        <authorList>
            <person name="Suzuki M."/>
            <person name="Umeda K."/>
            <person name="Kimura M."/>
            <person name="Imaoka K."/>
            <person name="Morikawa S."/>
            <person name="Maeda K."/>
        </authorList>
    </citation>
    <scope>NUCLEOTIDE SEQUENCE [LARGE SCALE GENOMIC DNA]</scope>
    <source>
        <strain evidence="4">KC07070</strain>
    </source>
</reference>
<proteinExistence type="predicted"/>
<evidence type="ECO:0000313" key="3">
    <source>
        <dbReference type="EMBL" id="GET47029.1"/>
    </source>
</evidence>
<comment type="caution">
    <text evidence="3">The sequence shown here is derived from an EMBL/GenBank/DDBJ whole genome shotgun (WGS) entry which is preliminary data.</text>
</comment>
<dbReference type="PANTHER" id="PTHR45947">
    <property type="entry name" value="SULFOQUINOVOSYL TRANSFERASE SQD2"/>
    <property type="match status" value="1"/>
</dbReference>
<evidence type="ECO:0000259" key="1">
    <source>
        <dbReference type="Pfam" id="PF00534"/>
    </source>
</evidence>
<dbReference type="AlphaFoldDB" id="A0A5M4BBS4"/>